<proteinExistence type="predicted"/>
<evidence type="ECO:0000313" key="2">
    <source>
        <dbReference type="EMBL" id="CAD7224725.1"/>
    </source>
</evidence>
<feature type="region of interest" description="Disordered" evidence="1">
    <location>
        <begin position="24"/>
        <end position="83"/>
    </location>
</feature>
<reference evidence="2" key="1">
    <citation type="submission" date="2020-11" db="EMBL/GenBank/DDBJ databases">
        <authorList>
            <person name="Tran Van P."/>
        </authorList>
    </citation>
    <scope>NUCLEOTIDE SEQUENCE</scope>
</reference>
<dbReference type="AlphaFoldDB" id="A0A7R8ZI77"/>
<evidence type="ECO:0000256" key="1">
    <source>
        <dbReference type="SAM" id="MobiDB-lite"/>
    </source>
</evidence>
<protein>
    <submittedName>
        <fullName evidence="2">Uncharacterized protein</fullName>
    </submittedName>
</protein>
<accession>A0A7R8ZI77</accession>
<feature type="compositionally biased region" description="Basic and acidic residues" evidence="1">
    <location>
        <begin position="45"/>
        <end position="69"/>
    </location>
</feature>
<dbReference type="EMBL" id="OB660425">
    <property type="protein sequence ID" value="CAD7224725.1"/>
    <property type="molecule type" value="Genomic_DNA"/>
</dbReference>
<feature type="compositionally biased region" description="Acidic residues" evidence="1">
    <location>
        <begin position="24"/>
        <end position="36"/>
    </location>
</feature>
<sequence>MPRNKNKGKLKKAVTAPCILEQLDESDVSSEDEYQDEFSPLFRKHQNDRSDDLGDPERTVGNDQDRTEIEAETVTRNQKKPKEANWELILKWKNQNRSRT</sequence>
<organism evidence="2">
    <name type="scientific">Cyprideis torosa</name>
    <dbReference type="NCBI Taxonomy" id="163714"/>
    <lineage>
        <taxon>Eukaryota</taxon>
        <taxon>Metazoa</taxon>
        <taxon>Ecdysozoa</taxon>
        <taxon>Arthropoda</taxon>
        <taxon>Crustacea</taxon>
        <taxon>Oligostraca</taxon>
        <taxon>Ostracoda</taxon>
        <taxon>Podocopa</taxon>
        <taxon>Podocopida</taxon>
        <taxon>Cytherocopina</taxon>
        <taxon>Cytheroidea</taxon>
        <taxon>Cytherideidae</taxon>
        <taxon>Cyprideis</taxon>
    </lineage>
</organism>
<name>A0A7R8ZI77_9CRUS</name>
<gene>
    <name evidence="2" type="ORF">CTOB1V02_LOCUS2678</name>
</gene>